<feature type="coiled-coil region" evidence="1">
    <location>
        <begin position="310"/>
        <end position="393"/>
    </location>
</feature>
<dbReference type="InterPro" id="IPR037386">
    <property type="entry name" value="CCDC40"/>
</dbReference>
<dbReference type="OrthoDB" id="188741at2759"/>
<dbReference type="GO" id="GO:0005929">
    <property type="term" value="C:cilium"/>
    <property type="evidence" value="ECO:0007669"/>
    <property type="project" value="TreeGrafter"/>
</dbReference>
<feature type="coiled-coil region" evidence="1">
    <location>
        <begin position="4"/>
        <end position="31"/>
    </location>
</feature>
<dbReference type="EMBL" id="VYZQ01007565">
    <property type="protein sequence ID" value="NXS15817.1"/>
    <property type="molecule type" value="Genomic_DNA"/>
</dbReference>
<dbReference type="Proteomes" id="UP000537747">
    <property type="component" value="Unassembled WGS sequence"/>
</dbReference>
<dbReference type="GO" id="GO:0035082">
    <property type="term" value="P:axoneme assembly"/>
    <property type="evidence" value="ECO:0007669"/>
    <property type="project" value="InterPro"/>
</dbReference>
<name>A0A7L2S4Z7_9PASS</name>
<feature type="coiled-coil region" evidence="1">
    <location>
        <begin position="433"/>
        <end position="481"/>
    </location>
</feature>
<keyword evidence="1" id="KW-0175">Coiled coil</keyword>
<dbReference type="PANTHER" id="PTHR16275:SF8">
    <property type="entry name" value="COILED-COIL DOMAIN-CONTAINING PROTEIN 40"/>
    <property type="match status" value="1"/>
</dbReference>
<dbReference type="GO" id="GO:0001947">
    <property type="term" value="P:heart looping"/>
    <property type="evidence" value="ECO:0007669"/>
    <property type="project" value="TreeGrafter"/>
</dbReference>
<organism evidence="2 3">
    <name type="scientific">Mystacornis crossleyi</name>
    <dbReference type="NCBI Taxonomy" id="98133"/>
    <lineage>
        <taxon>Eukaryota</taxon>
        <taxon>Metazoa</taxon>
        <taxon>Chordata</taxon>
        <taxon>Craniata</taxon>
        <taxon>Vertebrata</taxon>
        <taxon>Euteleostomi</taxon>
        <taxon>Archelosauria</taxon>
        <taxon>Archosauria</taxon>
        <taxon>Dinosauria</taxon>
        <taxon>Saurischia</taxon>
        <taxon>Theropoda</taxon>
        <taxon>Coelurosauria</taxon>
        <taxon>Aves</taxon>
        <taxon>Neognathae</taxon>
        <taxon>Neoaves</taxon>
        <taxon>Telluraves</taxon>
        <taxon>Australaves</taxon>
        <taxon>Passeriformes</taxon>
        <taxon>Sylvioidea</taxon>
        <taxon>Timaliidae</taxon>
        <taxon>Mystacornis</taxon>
    </lineage>
</organism>
<dbReference type="PANTHER" id="PTHR16275">
    <property type="entry name" value="COILED-COIL DOMAIN-CONTAINING PROTEIN 40"/>
    <property type="match status" value="1"/>
</dbReference>
<proteinExistence type="predicted"/>
<protein>
    <submittedName>
        <fullName evidence="2">CCD40 protein</fullName>
    </submittedName>
</protein>
<dbReference type="Pfam" id="PF08647">
    <property type="entry name" value="BRE1"/>
    <property type="match status" value="1"/>
</dbReference>
<evidence type="ECO:0000256" key="1">
    <source>
        <dbReference type="SAM" id="Coils"/>
    </source>
</evidence>
<evidence type="ECO:0000313" key="2">
    <source>
        <dbReference type="EMBL" id="NXS15817.1"/>
    </source>
</evidence>
<reference evidence="2 3" key="1">
    <citation type="submission" date="2019-09" db="EMBL/GenBank/DDBJ databases">
        <title>Bird 10,000 Genomes (B10K) Project - Family phase.</title>
        <authorList>
            <person name="Zhang G."/>
        </authorList>
    </citation>
    <scope>NUCLEOTIDE SEQUENCE [LARGE SCALE GENOMIC DNA]</scope>
    <source>
        <strain evidence="2">B10K-DU-002-82</strain>
    </source>
</reference>
<gene>
    <name evidence="2" type="primary">Ccdc40</name>
    <name evidence="2" type="ORF">MYSCRO_R01651</name>
</gene>
<evidence type="ECO:0000313" key="3">
    <source>
        <dbReference type="Proteomes" id="UP000537747"/>
    </source>
</evidence>
<feature type="non-terminal residue" evidence="2">
    <location>
        <position position="1"/>
    </location>
</feature>
<accession>A0A7L2S4Z7</accession>
<dbReference type="GO" id="GO:0005737">
    <property type="term" value="C:cytoplasm"/>
    <property type="evidence" value="ECO:0007669"/>
    <property type="project" value="TreeGrafter"/>
</dbReference>
<dbReference type="GO" id="GO:0060287">
    <property type="term" value="P:epithelial cilium movement involved in determination of left/right asymmetry"/>
    <property type="evidence" value="ECO:0007669"/>
    <property type="project" value="TreeGrafter"/>
</dbReference>
<feature type="non-terminal residue" evidence="2">
    <location>
        <position position="702"/>
    </location>
</feature>
<sequence length="702" mass="81491">DLLLDQLTRRAHELQEQIALFEAQLVAQAEDTKVTRQAVSEAGLEVQAINMEKKRLLDHWNSSLAGMKQRDEAYVVSQELLSNYRRDLKSLEGDIHGCGKSIRKEEEKNENLVTLLNRSQSDASLTRKLIAQCLLEQEALQVQTGTYTRVLQETEQALSRTKMDQAAHLNELLSIRKGIEKGTSVKEQLESEIMAKLQDQMMSNKAAKHFSQLAEKLRNRKSNLELHFYKVENDVAQIILNTTNTSCRLTAHEKTLCEVDKEIKNMKELISCQESEIAKSRLLADKKGGVICLYNKKLEMLLAQQGGQELGPLELEINQLNKEIEQCNSEVMALQKHWLSGQKELVKLTREQEEQITSLDTLQTQIIITQQRKLRLENEIQQEIKEQKDVERHMKNISNDLIKLNVLINKNNSSFEELQNGKIVTENEFLHSLKAAEKESVEMQERHSQLTEEKERLLNSLVEAEHQILLWEKKIQLAKEMREAADSLFEHGEIHDMKTEIRRMQVRYGQLLKQQETLTRALEVCVSHRETITNWAEAQSKVDKKHVTKSDFQSRKEELKKKIRETRENICECNQTIQELEIIQESLSATFSEKKQEFCQLQAETDSLILDMECLQHEKRWNLLDLVAHQAHQKQLQVLKEGKYRALSRTEEACRSQQEKLRGRLQTINAIVQQIWEEQPQHQRALQWLSHWLGSKLGSEKA</sequence>
<dbReference type="GO" id="GO:0005576">
    <property type="term" value="C:extracellular region"/>
    <property type="evidence" value="ECO:0007669"/>
    <property type="project" value="GOC"/>
</dbReference>
<keyword evidence="3" id="KW-1185">Reference proteome</keyword>
<dbReference type="AlphaFoldDB" id="A0A7L2S4Z7"/>
<comment type="caution">
    <text evidence="2">The sequence shown here is derived from an EMBL/GenBank/DDBJ whole genome shotgun (WGS) entry which is preliminary data.</text>
</comment>